<evidence type="ECO:0000256" key="3">
    <source>
        <dbReference type="ARBA" id="ARBA00022448"/>
    </source>
</evidence>
<keyword evidence="8 9" id="KW-0998">Cell outer membrane</keyword>
<dbReference type="RefSeq" id="WP_181490093.1">
    <property type="nucleotide sequence ID" value="NZ_CP145912.1"/>
</dbReference>
<dbReference type="Proteomes" id="UP001252207">
    <property type="component" value="Unassembled WGS sequence"/>
</dbReference>
<organism evidence="15 16">
    <name type="scientific">Providencia huaxiensis</name>
    <dbReference type="NCBI Taxonomy" id="2027290"/>
    <lineage>
        <taxon>Bacteria</taxon>
        <taxon>Pseudomonadati</taxon>
        <taxon>Pseudomonadota</taxon>
        <taxon>Gammaproteobacteria</taxon>
        <taxon>Enterobacterales</taxon>
        <taxon>Morganellaceae</taxon>
        <taxon>Providencia</taxon>
    </lineage>
</organism>
<evidence type="ECO:0000256" key="6">
    <source>
        <dbReference type="ARBA" id="ARBA00023077"/>
    </source>
</evidence>
<dbReference type="SUPFAM" id="SSF56935">
    <property type="entry name" value="Porins"/>
    <property type="match status" value="1"/>
</dbReference>
<sequence length="663" mass="72491">MRTTALATFFILFLGNHNSSFAVSTAKDSTITVTATGIETEQFEAPSIVNVVHNNTALTYTSMTAGGLLKGIAGLSEVGVGRTNGQTFNLRGYNKNGVLVLVDGVKQDTGMDKGSATFVDPFLIQKVEVVRGPMSSLYGSGGLGGVIDYRTVNAKDFLNGNEKYSFRVFTAGATGDHSYGTGVMAYGRTAQFDGLLSLSQRQRGNIYQGDGYSAPNDEGNNSLFAKGEYAIDENQSISGSIKHYSSKSKEPGNPTVTSPSVDNSEYYHRNTTQRDIQMNYHFNPTYSGLIDLNTRLYSSEVDVHSTPAGQKSKHRNSTSYGTKITNTSVIQSPLFGQQIIVGGEFYHQKHQPSGAETVYPDGKINFYSGLIQDEITLRDLPMTFIIGTRYDHYQSSNSKYGDLTASNYSPKAAIVLNPTDWLMLFGSASSAFRAPTMEEMYRDGLHFYSRGKPNYWVPNPNLKPETNNSQEIGVGLTFDSIFSDGDNIELKGSYFNTHAKNYIATHVDRKKGITYANNVALAKIWGWDIQSSYEHRDFKLGLSYNHTEGIDANNREWLGNLSPDTVVTSLEIPTSLSGVSVGWRGTFVAPARHVKTGTDTQAGYVLNTFSVDYQPLENLKGVTAALVLDNALNKQANSIQGAPIAGRSVNVFVSYQWSIGILK</sequence>
<dbReference type="PANTHER" id="PTHR30069">
    <property type="entry name" value="TONB-DEPENDENT OUTER MEMBRANE RECEPTOR"/>
    <property type="match status" value="1"/>
</dbReference>
<keyword evidence="16" id="KW-1185">Reference proteome</keyword>
<feature type="region of interest" description="Disordered" evidence="11">
    <location>
        <begin position="242"/>
        <end position="265"/>
    </location>
</feature>
<name>A0ABU2IVG3_9GAMM</name>
<dbReference type="InterPro" id="IPR012910">
    <property type="entry name" value="Plug_dom"/>
</dbReference>
<gene>
    <name evidence="15" type="ORF">NLX89_06845</name>
</gene>
<keyword evidence="3 9" id="KW-0813">Transport</keyword>
<evidence type="ECO:0000256" key="11">
    <source>
        <dbReference type="SAM" id="MobiDB-lite"/>
    </source>
</evidence>
<feature type="signal peptide" evidence="12">
    <location>
        <begin position="1"/>
        <end position="22"/>
    </location>
</feature>
<dbReference type="Gene3D" id="2.170.130.10">
    <property type="entry name" value="TonB-dependent receptor, plug domain"/>
    <property type="match status" value="1"/>
</dbReference>
<evidence type="ECO:0000259" key="14">
    <source>
        <dbReference type="Pfam" id="PF07715"/>
    </source>
</evidence>
<dbReference type="Gene3D" id="2.40.170.20">
    <property type="entry name" value="TonB-dependent receptor, beta-barrel domain"/>
    <property type="match status" value="1"/>
</dbReference>
<dbReference type="InterPro" id="IPR037066">
    <property type="entry name" value="Plug_dom_sf"/>
</dbReference>
<feature type="chain" id="PRO_5045685487" evidence="12">
    <location>
        <begin position="23"/>
        <end position="663"/>
    </location>
</feature>
<keyword evidence="12" id="KW-0732">Signal</keyword>
<dbReference type="InterPro" id="IPR011276">
    <property type="entry name" value="TonB_haem/Hb_rcpt"/>
</dbReference>
<evidence type="ECO:0000313" key="16">
    <source>
        <dbReference type="Proteomes" id="UP001252207"/>
    </source>
</evidence>
<evidence type="ECO:0000256" key="4">
    <source>
        <dbReference type="ARBA" id="ARBA00022452"/>
    </source>
</evidence>
<evidence type="ECO:0000256" key="5">
    <source>
        <dbReference type="ARBA" id="ARBA00022692"/>
    </source>
</evidence>
<dbReference type="PROSITE" id="PS52016">
    <property type="entry name" value="TONB_DEPENDENT_REC_3"/>
    <property type="match status" value="1"/>
</dbReference>
<evidence type="ECO:0000259" key="13">
    <source>
        <dbReference type="Pfam" id="PF00593"/>
    </source>
</evidence>
<dbReference type="InterPro" id="IPR039426">
    <property type="entry name" value="TonB-dep_rcpt-like"/>
</dbReference>
<reference evidence="15 16" key="1">
    <citation type="submission" date="2022-06" db="EMBL/GenBank/DDBJ databases">
        <title>Chromosome and plasmid sequencings of Enterobacteriales species co-exiting double carbapenemases.</title>
        <authorList>
            <person name="Fu Y."/>
        </authorList>
    </citation>
    <scope>NUCLEOTIDE SEQUENCE [LARGE SCALE GENOMIC DNA]</scope>
    <source>
        <strain evidence="15 16">21030615019</strain>
    </source>
</reference>
<feature type="domain" description="TonB-dependent receptor-like beta-barrel" evidence="13">
    <location>
        <begin position="266"/>
        <end position="630"/>
    </location>
</feature>
<dbReference type="GeneID" id="89489443"/>
<keyword evidence="7 9" id="KW-0472">Membrane</keyword>
<accession>A0ABU2IVG3</accession>
<evidence type="ECO:0000256" key="2">
    <source>
        <dbReference type="ARBA" id="ARBA00009810"/>
    </source>
</evidence>
<feature type="domain" description="TonB-dependent receptor plug" evidence="14">
    <location>
        <begin position="43"/>
        <end position="146"/>
    </location>
</feature>
<dbReference type="NCBIfam" id="TIGR01785">
    <property type="entry name" value="TonB-hemin"/>
    <property type="match status" value="1"/>
</dbReference>
<evidence type="ECO:0000313" key="15">
    <source>
        <dbReference type="EMBL" id="MDT0133061.1"/>
    </source>
</evidence>
<dbReference type="CDD" id="cd01347">
    <property type="entry name" value="ligand_gated_channel"/>
    <property type="match status" value="1"/>
</dbReference>
<comment type="subcellular location">
    <subcellularLocation>
        <location evidence="1 9">Cell outer membrane</location>
        <topology evidence="1 9">Multi-pass membrane protein</topology>
    </subcellularLocation>
</comment>
<proteinExistence type="inferred from homology"/>
<dbReference type="PANTHER" id="PTHR30069:SF41">
    <property type="entry name" value="HEME_HEMOPEXIN UTILIZATION PROTEIN C"/>
    <property type="match status" value="1"/>
</dbReference>
<keyword evidence="6 10" id="KW-0798">TonB box</keyword>
<evidence type="ECO:0000256" key="7">
    <source>
        <dbReference type="ARBA" id="ARBA00023136"/>
    </source>
</evidence>
<keyword evidence="5 9" id="KW-0812">Transmembrane</keyword>
<dbReference type="InterPro" id="IPR036942">
    <property type="entry name" value="Beta-barrel_TonB_sf"/>
</dbReference>
<keyword evidence="15" id="KW-0675">Receptor</keyword>
<protein>
    <submittedName>
        <fullName evidence="15">TonB-dependent receptor</fullName>
    </submittedName>
</protein>
<dbReference type="InterPro" id="IPR000531">
    <property type="entry name" value="Beta-barrel_TonB"/>
</dbReference>
<evidence type="ECO:0000256" key="8">
    <source>
        <dbReference type="ARBA" id="ARBA00023237"/>
    </source>
</evidence>
<evidence type="ECO:0000256" key="1">
    <source>
        <dbReference type="ARBA" id="ARBA00004571"/>
    </source>
</evidence>
<dbReference type="EMBL" id="JANAVW010000001">
    <property type="protein sequence ID" value="MDT0133061.1"/>
    <property type="molecule type" value="Genomic_DNA"/>
</dbReference>
<evidence type="ECO:0000256" key="9">
    <source>
        <dbReference type="PROSITE-ProRule" id="PRU01360"/>
    </source>
</evidence>
<evidence type="ECO:0000256" key="12">
    <source>
        <dbReference type="SAM" id="SignalP"/>
    </source>
</evidence>
<dbReference type="Pfam" id="PF00593">
    <property type="entry name" value="TonB_dep_Rec_b-barrel"/>
    <property type="match status" value="1"/>
</dbReference>
<dbReference type="Pfam" id="PF07715">
    <property type="entry name" value="Plug"/>
    <property type="match status" value="1"/>
</dbReference>
<feature type="compositionally biased region" description="Polar residues" evidence="11">
    <location>
        <begin position="254"/>
        <end position="265"/>
    </location>
</feature>
<comment type="similarity">
    <text evidence="2 9 10">Belongs to the TonB-dependent receptor family.</text>
</comment>
<evidence type="ECO:0000256" key="10">
    <source>
        <dbReference type="RuleBase" id="RU003357"/>
    </source>
</evidence>
<comment type="caution">
    <text evidence="15">The sequence shown here is derived from an EMBL/GenBank/DDBJ whole genome shotgun (WGS) entry which is preliminary data.</text>
</comment>
<keyword evidence="4 9" id="KW-1134">Transmembrane beta strand</keyword>